<proteinExistence type="predicted"/>
<organism evidence="1">
    <name type="scientific">Arundo donax</name>
    <name type="common">Giant reed</name>
    <name type="synonym">Donax arundinaceus</name>
    <dbReference type="NCBI Taxonomy" id="35708"/>
    <lineage>
        <taxon>Eukaryota</taxon>
        <taxon>Viridiplantae</taxon>
        <taxon>Streptophyta</taxon>
        <taxon>Embryophyta</taxon>
        <taxon>Tracheophyta</taxon>
        <taxon>Spermatophyta</taxon>
        <taxon>Magnoliopsida</taxon>
        <taxon>Liliopsida</taxon>
        <taxon>Poales</taxon>
        <taxon>Poaceae</taxon>
        <taxon>PACMAD clade</taxon>
        <taxon>Arundinoideae</taxon>
        <taxon>Arundineae</taxon>
        <taxon>Arundo</taxon>
    </lineage>
</organism>
<evidence type="ECO:0000313" key="1">
    <source>
        <dbReference type="EMBL" id="JAD65879.1"/>
    </source>
</evidence>
<accession>A0A0A9BPH3</accession>
<dbReference type="EMBL" id="GBRH01232016">
    <property type="protein sequence ID" value="JAD65879.1"/>
    <property type="molecule type" value="Transcribed_RNA"/>
</dbReference>
<protein>
    <submittedName>
        <fullName evidence="1">Uncharacterized protein</fullName>
    </submittedName>
</protein>
<name>A0A0A9BPH3_ARUDO</name>
<dbReference type="AlphaFoldDB" id="A0A0A9BPH3"/>
<reference evidence="1" key="1">
    <citation type="submission" date="2014-09" db="EMBL/GenBank/DDBJ databases">
        <authorList>
            <person name="Magalhaes I.L.F."/>
            <person name="Oliveira U."/>
            <person name="Santos F.R."/>
            <person name="Vidigal T.H.D.A."/>
            <person name="Brescovit A.D."/>
            <person name="Santos A.J."/>
        </authorList>
    </citation>
    <scope>NUCLEOTIDE SEQUENCE</scope>
    <source>
        <tissue evidence="1">Shoot tissue taken approximately 20 cm above the soil surface</tissue>
    </source>
</reference>
<sequence length="19" mass="2145">MQSLGSRPCSPECFFKTLN</sequence>
<reference evidence="1" key="2">
    <citation type="journal article" date="2015" name="Data Brief">
        <title>Shoot transcriptome of the giant reed, Arundo donax.</title>
        <authorList>
            <person name="Barrero R.A."/>
            <person name="Guerrero F.D."/>
            <person name="Moolhuijzen P."/>
            <person name="Goolsby J.A."/>
            <person name="Tidwell J."/>
            <person name="Bellgard S.E."/>
            <person name="Bellgard M.I."/>
        </authorList>
    </citation>
    <scope>NUCLEOTIDE SEQUENCE</scope>
    <source>
        <tissue evidence="1">Shoot tissue taken approximately 20 cm above the soil surface</tissue>
    </source>
</reference>